<dbReference type="Pfam" id="PF08634">
    <property type="entry name" value="Pet127"/>
    <property type="match status" value="1"/>
</dbReference>
<reference evidence="2 3" key="1">
    <citation type="journal article" date="2012" name="PLoS ONE">
        <title>Sequence and analysis of the genome of the pathogenic yeast Candida orthopsilosis.</title>
        <authorList>
            <person name="Riccombeni A."/>
            <person name="Vidanes G."/>
            <person name="Proux-Wera E."/>
            <person name="Wolfe K.H."/>
            <person name="Butler G."/>
        </authorList>
    </citation>
    <scope>NUCLEOTIDE SEQUENCE [LARGE SCALE GENOMIC DNA]</scope>
    <source>
        <strain evidence="2 3">Co 90-125</strain>
    </source>
</reference>
<organism evidence="2 3">
    <name type="scientific">Candida orthopsilosis (strain 90-125)</name>
    <name type="common">Yeast</name>
    <dbReference type="NCBI Taxonomy" id="1136231"/>
    <lineage>
        <taxon>Eukaryota</taxon>
        <taxon>Fungi</taxon>
        <taxon>Dikarya</taxon>
        <taxon>Ascomycota</taxon>
        <taxon>Saccharomycotina</taxon>
        <taxon>Pichiomycetes</taxon>
        <taxon>Debaryomycetaceae</taxon>
        <taxon>Candida/Lodderomyces clade</taxon>
        <taxon>Candida</taxon>
    </lineage>
</organism>
<dbReference type="EMBL" id="HE681719">
    <property type="protein sequence ID" value="CCG21250.1"/>
    <property type="molecule type" value="Genomic_DNA"/>
</dbReference>
<evidence type="ECO:0000313" key="2">
    <source>
        <dbReference type="EMBL" id="CCG21250.1"/>
    </source>
</evidence>
<proteinExistence type="predicted"/>
<dbReference type="GeneID" id="14537817"/>
<evidence type="ECO:0000256" key="1">
    <source>
        <dbReference type="SAM" id="MobiDB-lite"/>
    </source>
</evidence>
<dbReference type="GO" id="GO:0005740">
    <property type="term" value="C:mitochondrial envelope"/>
    <property type="evidence" value="ECO:0007669"/>
    <property type="project" value="TreeGrafter"/>
</dbReference>
<evidence type="ECO:0000313" key="3">
    <source>
        <dbReference type="Proteomes" id="UP000005018"/>
    </source>
</evidence>
<gene>
    <name evidence="2" type="ORF">CORT_0A08660</name>
</gene>
<dbReference type="AlphaFoldDB" id="H8WYD5"/>
<dbReference type="PANTHER" id="PTHR31014">
    <property type="entry name" value="MITOCHONDRIAL TRANSLATION SYSTEM COMPONENT PET127-RELATED"/>
    <property type="match status" value="1"/>
</dbReference>
<feature type="region of interest" description="Disordered" evidence="1">
    <location>
        <begin position="27"/>
        <end position="113"/>
    </location>
</feature>
<keyword evidence="3" id="KW-1185">Reference proteome</keyword>
<dbReference type="InterPro" id="IPR013943">
    <property type="entry name" value="Pet127"/>
</dbReference>
<dbReference type="GO" id="GO:0000964">
    <property type="term" value="P:mitochondrial RNA 5'-end processing"/>
    <property type="evidence" value="ECO:0007669"/>
    <property type="project" value="TreeGrafter"/>
</dbReference>
<dbReference type="HOGENOM" id="CLU_018196_0_0_1"/>
<feature type="compositionally biased region" description="Polar residues" evidence="1">
    <location>
        <begin position="102"/>
        <end position="112"/>
    </location>
</feature>
<dbReference type="RefSeq" id="XP_003866689.1">
    <property type="nucleotide sequence ID" value="XM_003866641.1"/>
</dbReference>
<dbReference type="KEGG" id="cot:CORT_0A08660"/>
<accession>H8WYD5</accession>
<dbReference type="PANTHER" id="PTHR31014:SF0">
    <property type="entry name" value="MITOCHONDRIAL TRANSLATION SYSTEM COMPONENT PET127-RELATED"/>
    <property type="match status" value="1"/>
</dbReference>
<sequence>MRPIICTWNKFIHLRFVLTIRNVSNRTTEFSKRDSSSSSSSSRKEYNSKDGTVSKTVRKVCPSTKTTNHQTDNGTVHIPERGTLNREGSKASSLNLDELTMETPSKESQTLGITDGADSVYTEKMYNSDIQDFESAFEKMDRLQKPSPKGRSSKRRSRLNDSPKADSKLDCESGTTRLTSKNVIKKPLEQCLAPKKSDIPQLAHNLDRVLFSPGVHFLQDPRTRVYNFSPFLKNVIHYKDFNFDAAGSYTPVDKHKNLLENAKRFKKQFYSSTSSMTSILSKFYMLLNNYSSSKVERFGEIPLSGVATKLPSSTFVEPKGTFIDQGKTTTVYSLSADKSCDSEILLSAMGICMETLLTNPENEFVKYRKDNTEEAPPSPLNAYNYVSYGNFLMRSQLDCFDERLPGNGTFDLKTRASTNIRYNSHHPNVGETDYQIFKLTGQYESYEKEFRDLIKTGALLKYLFQARIGQMDGIFIAYHNINSIFGFQYLPLEELDKIFYSHADFNTMAIDSNEATLETCYEMDKLPSLIGDTQFKFSLEIWETLLKEHIIKDFEASGLKDTAFRLIIQTYRRRYARDQQLRVYAIPVSTSEIEQFQSFGNRYPTDFKQDITEKQRLINTKKHVSELQKFNNMSLKGKKLLSYIISMDNGYIDADKTSYYSLPHYLPNSWRVQYSIKRVKNLSREDFTQVFDLPIQQLSEQFQSTNKSKSKFMKKLQSLHQKYEKIGAIRKKQWELKEKTTNVYRPKYHF</sequence>
<protein>
    <submittedName>
        <fullName evidence="2">Uncharacterized protein</fullName>
    </submittedName>
</protein>
<feature type="region of interest" description="Disordered" evidence="1">
    <location>
        <begin position="140"/>
        <end position="173"/>
    </location>
</feature>
<name>H8WYD5_CANO9</name>
<feature type="compositionally biased region" description="Basic and acidic residues" evidence="1">
    <location>
        <begin position="158"/>
        <end position="171"/>
    </location>
</feature>
<dbReference type="OrthoDB" id="10249045at2759"/>
<dbReference type="eggNOG" id="ENOG502QPU6">
    <property type="taxonomic scope" value="Eukaryota"/>
</dbReference>
<feature type="compositionally biased region" description="Polar residues" evidence="1">
    <location>
        <begin position="63"/>
        <end position="74"/>
    </location>
</feature>
<dbReference type="Proteomes" id="UP000005018">
    <property type="component" value="Chromosome 1"/>
</dbReference>
<feature type="compositionally biased region" description="Basic and acidic residues" evidence="1">
    <location>
        <begin position="78"/>
        <end position="89"/>
    </location>
</feature>